<organism evidence="1 2">
    <name type="scientific">Hydrogenoanaerobacterium saccharovorans</name>
    <dbReference type="NCBI Taxonomy" id="474960"/>
    <lineage>
        <taxon>Bacteria</taxon>
        <taxon>Bacillati</taxon>
        <taxon>Bacillota</taxon>
        <taxon>Clostridia</taxon>
        <taxon>Eubacteriales</taxon>
        <taxon>Oscillospiraceae</taxon>
        <taxon>Hydrogenoanaerobacterium</taxon>
    </lineage>
</organism>
<dbReference type="RefSeq" id="WP_162840892.1">
    <property type="nucleotide sequence ID" value="NZ_FOCG01000002.1"/>
</dbReference>
<sequence>MPEYQKMYSSLFNEITDTIERLKKIQQDVEELYISTDEPIQLADYAKDK</sequence>
<name>A0A1H8CIQ2_9FIRM</name>
<protein>
    <submittedName>
        <fullName evidence="1">Uncharacterized protein</fullName>
    </submittedName>
</protein>
<proteinExistence type="predicted"/>
<dbReference type="AlphaFoldDB" id="A0A1H8CIQ2"/>
<evidence type="ECO:0000313" key="1">
    <source>
        <dbReference type="EMBL" id="SEM95181.1"/>
    </source>
</evidence>
<evidence type="ECO:0000313" key="2">
    <source>
        <dbReference type="Proteomes" id="UP000199158"/>
    </source>
</evidence>
<gene>
    <name evidence="1" type="ORF">SAMN05216180_2173</name>
</gene>
<dbReference type="EMBL" id="FOCG01000002">
    <property type="protein sequence ID" value="SEM95181.1"/>
    <property type="molecule type" value="Genomic_DNA"/>
</dbReference>
<accession>A0A1H8CIQ2</accession>
<reference evidence="1 2" key="1">
    <citation type="submission" date="2016-10" db="EMBL/GenBank/DDBJ databases">
        <authorList>
            <person name="de Groot N.N."/>
        </authorList>
    </citation>
    <scope>NUCLEOTIDE SEQUENCE [LARGE SCALE GENOMIC DNA]</scope>
    <source>
        <strain evidence="1 2">CGMCC 1.5070</strain>
    </source>
</reference>
<keyword evidence="2" id="KW-1185">Reference proteome</keyword>
<dbReference type="Proteomes" id="UP000199158">
    <property type="component" value="Unassembled WGS sequence"/>
</dbReference>